<dbReference type="InterPro" id="IPR001509">
    <property type="entry name" value="Epimerase_deHydtase"/>
</dbReference>
<sequence>MRIFLAGAAGAVGRQLVPMLAAAGHQVLGTTRDPARAPAVRALGAEPVVLDALRADEVRDAVGKAQPEVVVHQLTALAGTSDTRHFDRHFGPTNRLRTEGTDILLAAARAAGARLFVAQSFAGWPGERTGGPVKTEEDPLDPDPAAPETLAAIRHLEAAVTAGTDPAGIVLRYGFLYGPGTTIGVDGELTEQVRKRRLPVVGGGAGIWSFCHVADAARATVAAIDAARPGTYAICDDEPAPVAEWLPALAAALGARRPLRVPGLLARPLIGAQGMVMMTSARGCSNAKAKRELDWAPAYPSWRQGFLRGL</sequence>
<dbReference type="InterPro" id="IPR051783">
    <property type="entry name" value="NAD(P)-dependent_oxidoreduct"/>
</dbReference>
<dbReference type="GO" id="GO:0004029">
    <property type="term" value="F:aldehyde dehydrogenase (NAD+) activity"/>
    <property type="evidence" value="ECO:0007669"/>
    <property type="project" value="TreeGrafter"/>
</dbReference>
<name>A0A6J4H5E6_9ACTN</name>
<dbReference type="PANTHER" id="PTHR48079">
    <property type="entry name" value="PROTEIN YEEZ"/>
    <property type="match status" value="1"/>
</dbReference>
<proteinExistence type="predicted"/>
<dbReference type="GO" id="GO:0005737">
    <property type="term" value="C:cytoplasm"/>
    <property type="evidence" value="ECO:0007669"/>
    <property type="project" value="TreeGrafter"/>
</dbReference>
<organism evidence="2">
    <name type="scientific">uncultured Mycobacteriales bacterium</name>
    <dbReference type="NCBI Taxonomy" id="581187"/>
    <lineage>
        <taxon>Bacteria</taxon>
        <taxon>Bacillati</taxon>
        <taxon>Actinomycetota</taxon>
        <taxon>Actinomycetes</taxon>
        <taxon>Mycobacteriales</taxon>
        <taxon>environmental samples</taxon>
    </lineage>
</organism>
<dbReference type="InterPro" id="IPR036291">
    <property type="entry name" value="NAD(P)-bd_dom_sf"/>
</dbReference>
<dbReference type="EMBL" id="CADCTP010000018">
    <property type="protein sequence ID" value="CAA9215452.1"/>
    <property type="molecule type" value="Genomic_DNA"/>
</dbReference>
<reference evidence="2" key="1">
    <citation type="submission" date="2020-02" db="EMBL/GenBank/DDBJ databases">
        <authorList>
            <person name="Meier V. D."/>
        </authorList>
    </citation>
    <scope>NUCLEOTIDE SEQUENCE</scope>
    <source>
        <strain evidence="2">AVDCRST_MAG41</strain>
    </source>
</reference>
<feature type="domain" description="NAD-dependent epimerase/dehydratase" evidence="1">
    <location>
        <begin position="3"/>
        <end position="234"/>
    </location>
</feature>
<dbReference type="Pfam" id="PF01370">
    <property type="entry name" value="Epimerase"/>
    <property type="match status" value="1"/>
</dbReference>
<evidence type="ECO:0000259" key="1">
    <source>
        <dbReference type="Pfam" id="PF01370"/>
    </source>
</evidence>
<dbReference type="PANTHER" id="PTHR48079:SF6">
    <property type="entry name" value="NAD(P)-BINDING DOMAIN-CONTAINING PROTEIN-RELATED"/>
    <property type="match status" value="1"/>
</dbReference>
<accession>A0A6J4H5E6</accession>
<dbReference type="SUPFAM" id="SSF51735">
    <property type="entry name" value="NAD(P)-binding Rossmann-fold domains"/>
    <property type="match status" value="1"/>
</dbReference>
<protein>
    <submittedName>
        <fullName evidence="2">NAD-dependent epimerase/dehydratase</fullName>
    </submittedName>
</protein>
<dbReference type="Gene3D" id="3.40.50.720">
    <property type="entry name" value="NAD(P)-binding Rossmann-like Domain"/>
    <property type="match status" value="1"/>
</dbReference>
<evidence type="ECO:0000313" key="2">
    <source>
        <dbReference type="EMBL" id="CAA9215452.1"/>
    </source>
</evidence>
<gene>
    <name evidence="2" type="ORF">AVDCRST_MAG41-203</name>
</gene>
<dbReference type="AlphaFoldDB" id="A0A6J4H5E6"/>